<dbReference type="Pfam" id="PF01558">
    <property type="entry name" value="POR"/>
    <property type="match status" value="1"/>
</dbReference>
<keyword evidence="1" id="KW-0560">Oxidoreductase</keyword>
<gene>
    <name evidence="3" type="ORF">FHP91_20550</name>
</gene>
<proteinExistence type="predicted"/>
<dbReference type="InterPro" id="IPR002869">
    <property type="entry name" value="Pyrv_flavodox_OxRed_cen"/>
</dbReference>
<keyword evidence="4" id="KW-1185">Reference proteome</keyword>
<dbReference type="OrthoDB" id="9800445at2"/>
<dbReference type="InterPro" id="IPR052198">
    <property type="entry name" value="IorB_Oxidoreductase"/>
</dbReference>
<evidence type="ECO:0000313" key="4">
    <source>
        <dbReference type="Proteomes" id="UP000319502"/>
    </source>
</evidence>
<dbReference type="InterPro" id="IPR019752">
    <property type="entry name" value="Pyrv/ketoisovalerate_OxRed_cat"/>
</dbReference>
<accession>A0A557QDL8</accession>
<organism evidence="3 4">
    <name type="scientific">Denitromonas halophila</name>
    <dbReference type="NCBI Taxonomy" id="1629404"/>
    <lineage>
        <taxon>Bacteria</taxon>
        <taxon>Pseudomonadati</taxon>
        <taxon>Pseudomonadota</taxon>
        <taxon>Betaproteobacteria</taxon>
        <taxon>Rhodocyclales</taxon>
        <taxon>Zoogloeaceae</taxon>
        <taxon>Denitromonas</taxon>
    </lineage>
</organism>
<dbReference type="Gene3D" id="3.40.920.10">
    <property type="entry name" value="Pyruvate-ferredoxin oxidoreductase, PFOR, domain III"/>
    <property type="match status" value="1"/>
</dbReference>
<reference evidence="3 4" key="1">
    <citation type="submission" date="2019-07" db="EMBL/GenBank/DDBJ databases">
        <title>The pathways for chlorine oxyanion respiration interact through the shared metabolite chlorate.</title>
        <authorList>
            <person name="Barnum T.P."/>
            <person name="Cheng Y."/>
            <person name="Hill K.A."/>
            <person name="Lucas L.N."/>
            <person name="Carlson H.K."/>
            <person name="Coates J.D."/>
        </authorList>
    </citation>
    <scope>NUCLEOTIDE SEQUENCE [LARGE SCALE GENOMIC DNA]</scope>
    <source>
        <strain evidence="3 4">SFB-3</strain>
    </source>
</reference>
<evidence type="ECO:0000313" key="3">
    <source>
        <dbReference type="EMBL" id="TVO50954.1"/>
    </source>
</evidence>
<dbReference type="EMBL" id="VMNK01000023">
    <property type="protein sequence ID" value="TVO50954.1"/>
    <property type="molecule type" value="Genomic_DNA"/>
</dbReference>
<evidence type="ECO:0000256" key="1">
    <source>
        <dbReference type="ARBA" id="ARBA00023002"/>
    </source>
</evidence>
<dbReference type="Proteomes" id="UP000319502">
    <property type="component" value="Unassembled WGS sequence"/>
</dbReference>
<dbReference type="SUPFAM" id="SSF53323">
    <property type="entry name" value="Pyruvate-ferredoxin oxidoreductase, PFOR, domain III"/>
    <property type="match status" value="1"/>
</dbReference>
<sequence>MSITNILVCGIGGQGVMTATEILAEAALSLGFDVKKTEVAGMSQRGGVVTSHLRFGARVLSPQIAPGDADLLVGFEAAETLRWVHMLRPGAEVLTNIGRIVPPVVNSGRYDYPDDPVAQMTALGLTVHAFDATAIALELGEIRLGNTVMLGAMAARLPFPDDVLEQAVLARFARRKPQLLELNRDAFARGRAAVAVAAAPAG</sequence>
<comment type="caution">
    <text evidence="3">The sequence shown here is derived from an EMBL/GenBank/DDBJ whole genome shotgun (WGS) entry which is preliminary data.</text>
</comment>
<dbReference type="AlphaFoldDB" id="A0A557QDL8"/>
<evidence type="ECO:0000259" key="2">
    <source>
        <dbReference type="Pfam" id="PF01558"/>
    </source>
</evidence>
<keyword evidence="3" id="KW-0670">Pyruvate</keyword>
<dbReference type="RefSeq" id="WP_144311340.1">
    <property type="nucleotide sequence ID" value="NZ_VMNK01000023.1"/>
</dbReference>
<dbReference type="PANTHER" id="PTHR43854">
    <property type="entry name" value="INDOLEPYRUVATE OXIDOREDUCTASE SUBUNIT IORB"/>
    <property type="match status" value="1"/>
</dbReference>
<feature type="domain" description="Pyruvate/ketoisovalerate oxidoreductase catalytic" evidence="2">
    <location>
        <begin position="12"/>
        <end position="191"/>
    </location>
</feature>
<protein>
    <submittedName>
        <fullName evidence="3">Indolepyruvate oxidoreductase subunit beta</fullName>
    </submittedName>
</protein>
<dbReference type="GO" id="GO:0016903">
    <property type="term" value="F:oxidoreductase activity, acting on the aldehyde or oxo group of donors"/>
    <property type="evidence" value="ECO:0007669"/>
    <property type="project" value="InterPro"/>
</dbReference>
<dbReference type="PANTHER" id="PTHR43854:SF1">
    <property type="entry name" value="INDOLEPYRUVATE OXIDOREDUCTASE SUBUNIT IORB"/>
    <property type="match status" value="1"/>
</dbReference>
<name>A0A557QDL8_9RHOO</name>
<dbReference type="NCBIfam" id="NF005322">
    <property type="entry name" value="PRK06853.1-2"/>
    <property type="match status" value="1"/>
</dbReference>